<accession>A0ABP8WCM7</accession>
<dbReference type="EMBL" id="BAABIC010000006">
    <property type="protein sequence ID" value="GAA4686212.1"/>
    <property type="molecule type" value="Genomic_DNA"/>
</dbReference>
<evidence type="ECO:0000313" key="4">
    <source>
        <dbReference type="EMBL" id="GAA4686212.1"/>
    </source>
</evidence>
<dbReference type="InterPro" id="IPR004474">
    <property type="entry name" value="LytR_CpsA_psr"/>
</dbReference>
<dbReference type="RefSeq" id="WP_345380234.1">
    <property type="nucleotide sequence ID" value="NZ_BAABIC010000006.1"/>
</dbReference>
<dbReference type="PANTHER" id="PTHR33392:SF6">
    <property type="entry name" value="POLYISOPRENYL-TEICHOIC ACID--PEPTIDOGLYCAN TEICHOIC ACID TRANSFERASE TAGU"/>
    <property type="match status" value="1"/>
</dbReference>
<evidence type="ECO:0000256" key="2">
    <source>
        <dbReference type="SAM" id="MobiDB-lite"/>
    </source>
</evidence>
<dbReference type="NCBIfam" id="TIGR00350">
    <property type="entry name" value="lytR_cpsA_psr"/>
    <property type="match status" value="1"/>
</dbReference>
<gene>
    <name evidence="4" type="ORF">GCM10023215_22030</name>
</gene>
<dbReference type="Gene3D" id="3.40.630.190">
    <property type="entry name" value="LCP protein"/>
    <property type="match status" value="1"/>
</dbReference>
<name>A0ABP8WCM7_9PSEU</name>
<dbReference type="Pfam" id="PF03816">
    <property type="entry name" value="LytR_cpsA_psr"/>
    <property type="match status" value="1"/>
</dbReference>
<sequence>MEKRPQRSRTLRRVLLGAGRTGVALLALAVLAGTGYVWSVSRTFAAGLTTSSVLASRPGTPATAPSPAARSYTALLVGLDSRTDAQGEPLPPDLLARIHAGDDGGELHTDTIMLVRVPADPRSPVVTVSFPRDSYVPLADGSGRHKINSAYGRAYRAEEERLEAQGVTGAELDRRSREAGRANLVATVEAVSATTVDHYAELNLAGFVELTSTLGGVDVCLNQPVDDRAYSGVDLPAGPQTVSGAAALAFVRQRHGLEGGDLDRITRQQAFLAGLAHRVLAAGTLADPATVSDLLGVVSRHVVVDSGWDLRQVVGRLGGLAGGDVVFRTVPTIRPDLWTPVDGVAVEIDDDQVRDFVHTVLFTDARADGTAPEAGTPGTAAPAADDARTRADATTARAATTTAPPTTTMTATGPPATTPTAVPATSPVPPAGAPTTAVAPLDDPWQHRPVIDAAAVPCVN</sequence>
<feature type="compositionally biased region" description="Low complexity" evidence="2">
    <location>
        <begin position="392"/>
        <end position="425"/>
    </location>
</feature>
<protein>
    <recommendedName>
        <fullName evidence="3">Cell envelope-related transcriptional attenuator domain-containing protein</fullName>
    </recommendedName>
</protein>
<comment type="similarity">
    <text evidence="1">Belongs to the LytR/CpsA/Psr (LCP) family.</text>
</comment>
<feature type="domain" description="Cell envelope-related transcriptional attenuator" evidence="3">
    <location>
        <begin position="108"/>
        <end position="279"/>
    </location>
</feature>
<evidence type="ECO:0000256" key="1">
    <source>
        <dbReference type="ARBA" id="ARBA00006068"/>
    </source>
</evidence>
<comment type="caution">
    <text evidence="4">The sequence shown here is derived from an EMBL/GenBank/DDBJ whole genome shotgun (WGS) entry which is preliminary data.</text>
</comment>
<reference evidence="5" key="1">
    <citation type="journal article" date="2019" name="Int. J. Syst. Evol. Microbiol.">
        <title>The Global Catalogue of Microorganisms (GCM) 10K type strain sequencing project: providing services to taxonomists for standard genome sequencing and annotation.</title>
        <authorList>
            <consortium name="The Broad Institute Genomics Platform"/>
            <consortium name="The Broad Institute Genome Sequencing Center for Infectious Disease"/>
            <person name="Wu L."/>
            <person name="Ma J."/>
        </authorList>
    </citation>
    <scope>NUCLEOTIDE SEQUENCE [LARGE SCALE GENOMIC DNA]</scope>
    <source>
        <strain evidence="5">JCM 18055</strain>
    </source>
</reference>
<dbReference type="PANTHER" id="PTHR33392">
    <property type="entry name" value="POLYISOPRENYL-TEICHOIC ACID--PEPTIDOGLYCAN TEICHOIC ACID TRANSFERASE TAGU"/>
    <property type="match status" value="1"/>
</dbReference>
<keyword evidence="5" id="KW-1185">Reference proteome</keyword>
<dbReference type="InterPro" id="IPR050922">
    <property type="entry name" value="LytR/CpsA/Psr_CW_biosynth"/>
</dbReference>
<evidence type="ECO:0000259" key="3">
    <source>
        <dbReference type="Pfam" id="PF03816"/>
    </source>
</evidence>
<evidence type="ECO:0000313" key="5">
    <source>
        <dbReference type="Proteomes" id="UP001500325"/>
    </source>
</evidence>
<organism evidence="4 5">
    <name type="scientific">Pseudonocardia yuanmonensis</name>
    <dbReference type="NCBI Taxonomy" id="1095914"/>
    <lineage>
        <taxon>Bacteria</taxon>
        <taxon>Bacillati</taxon>
        <taxon>Actinomycetota</taxon>
        <taxon>Actinomycetes</taxon>
        <taxon>Pseudonocardiales</taxon>
        <taxon>Pseudonocardiaceae</taxon>
        <taxon>Pseudonocardia</taxon>
    </lineage>
</organism>
<proteinExistence type="inferred from homology"/>
<feature type="compositionally biased region" description="Low complexity" evidence="2">
    <location>
        <begin position="368"/>
        <end position="384"/>
    </location>
</feature>
<feature type="region of interest" description="Disordered" evidence="2">
    <location>
        <begin position="368"/>
        <end position="425"/>
    </location>
</feature>
<dbReference type="Proteomes" id="UP001500325">
    <property type="component" value="Unassembled WGS sequence"/>
</dbReference>